<keyword evidence="4 10" id="KW-1133">Transmembrane helix</keyword>
<keyword evidence="6" id="KW-0564">Palmitate</keyword>
<evidence type="ECO:0000256" key="3">
    <source>
        <dbReference type="ARBA" id="ARBA00022692"/>
    </source>
</evidence>
<comment type="similarity">
    <text evidence="10">Belongs to the DHHC palmitoyltransferase family.</text>
</comment>
<reference evidence="13" key="1">
    <citation type="journal article" date="2020" name="Stud. Mycol.">
        <title>101 Dothideomycetes genomes: a test case for predicting lifestyles and emergence of pathogens.</title>
        <authorList>
            <person name="Haridas S."/>
            <person name="Albert R."/>
            <person name="Binder M."/>
            <person name="Bloem J."/>
            <person name="Labutti K."/>
            <person name="Salamov A."/>
            <person name="Andreopoulos B."/>
            <person name="Baker S."/>
            <person name="Barry K."/>
            <person name="Bills G."/>
            <person name="Bluhm B."/>
            <person name="Cannon C."/>
            <person name="Castanera R."/>
            <person name="Culley D."/>
            <person name="Daum C."/>
            <person name="Ezra D."/>
            <person name="Gonzalez J."/>
            <person name="Henrissat B."/>
            <person name="Kuo A."/>
            <person name="Liang C."/>
            <person name="Lipzen A."/>
            <person name="Lutzoni F."/>
            <person name="Magnuson J."/>
            <person name="Mondo S."/>
            <person name="Nolan M."/>
            <person name="Ohm R."/>
            <person name="Pangilinan J."/>
            <person name="Park H.-J."/>
            <person name="Ramirez L."/>
            <person name="Alfaro M."/>
            <person name="Sun H."/>
            <person name="Tritt A."/>
            <person name="Yoshinaga Y."/>
            <person name="Zwiers L.-H."/>
            <person name="Turgeon B."/>
            <person name="Goodwin S."/>
            <person name="Spatafora J."/>
            <person name="Crous P."/>
            <person name="Grigoriev I."/>
        </authorList>
    </citation>
    <scope>NUCLEOTIDE SEQUENCE</scope>
    <source>
        <strain evidence="13">Tuck. ex Michener</strain>
    </source>
</reference>
<feature type="transmembrane region" description="Helical" evidence="10">
    <location>
        <begin position="29"/>
        <end position="51"/>
    </location>
</feature>
<accession>A0A6A6HNK2</accession>
<comment type="catalytic activity">
    <reaction evidence="9 10">
        <text>L-cysteinyl-[protein] + hexadecanoyl-CoA = S-hexadecanoyl-L-cysteinyl-[protein] + CoA</text>
        <dbReference type="Rhea" id="RHEA:36683"/>
        <dbReference type="Rhea" id="RHEA-COMP:10131"/>
        <dbReference type="Rhea" id="RHEA-COMP:11032"/>
        <dbReference type="ChEBI" id="CHEBI:29950"/>
        <dbReference type="ChEBI" id="CHEBI:57287"/>
        <dbReference type="ChEBI" id="CHEBI:57379"/>
        <dbReference type="ChEBI" id="CHEBI:74151"/>
        <dbReference type="EC" id="2.3.1.225"/>
    </reaction>
</comment>
<keyword evidence="3 10" id="KW-0812">Transmembrane</keyword>
<keyword evidence="7" id="KW-0449">Lipoprotein</keyword>
<evidence type="ECO:0000256" key="5">
    <source>
        <dbReference type="ARBA" id="ARBA00023136"/>
    </source>
</evidence>
<sequence length="465" mass="52775">MSSLGSPSPPGSPSFRGRRRPWARKCERYCCSVLSCFPLVFVYGLTSWAVWVEAGIGLLPIKAWTGYTTSILGVILYVLLNWSYSVAVFTDAGSPMNTQDGYSHLPTDDEQAYTSFTVKSTGDIRFCKKCQVKKPDRAHHCSTCRRCVLKMDHHCPWLATCVGLRNYKPFLLFLIYTCLFCWLCFAVAITWVWSEILSENQFAQMLMPVNYVMLTVLAGIIGLVLSGFTFWHIYLAYTGQTTIESLEKTRYLSPIRKGLQNHINGPRNYVNGVPTPSYGQQLAEIHANALPGITRPEEGDASSPATASLRSNYRDLELARERDRYQEYLDERDSEKLPNAFDLGWRRNLTHVFGERPLLWFLPVCNTTGDGWRWEASKKWLVARDDISRERARLRGAEPQQEHAAEDRARLLSGSPRGRVQRGANASPRGARRIDEDYAYPSGSLNEASNWNDVPDDMLSSRRAR</sequence>
<comment type="domain">
    <text evidence="10">The DHHC domain is required for palmitoyltransferase activity.</text>
</comment>
<dbReference type="PANTHER" id="PTHR12246">
    <property type="entry name" value="PALMITOYLTRANSFERASE ZDHHC16"/>
    <property type="match status" value="1"/>
</dbReference>
<dbReference type="InterPro" id="IPR001594">
    <property type="entry name" value="Palmitoyltrfase_DHHC"/>
</dbReference>
<evidence type="ECO:0000256" key="6">
    <source>
        <dbReference type="ARBA" id="ARBA00023139"/>
    </source>
</evidence>
<feature type="compositionally biased region" description="Polar residues" evidence="11">
    <location>
        <begin position="443"/>
        <end position="452"/>
    </location>
</feature>
<evidence type="ECO:0000256" key="8">
    <source>
        <dbReference type="ARBA" id="ARBA00023315"/>
    </source>
</evidence>
<keyword evidence="8 10" id="KW-0012">Acyltransferase</keyword>
<dbReference type="GO" id="GO:0016020">
    <property type="term" value="C:membrane"/>
    <property type="evidence" value="ECO:0007669"/>
    <property type="project" value="UniProtKB-SubCell"/>
</dbReference>
<name>A0A6A6HNK2_VIRVR</name>
<evidence type="ECO:0000256" key="9">
    <source>
        <dbReference type="ARBA" id="ARBA00048048"/>
    </source>
</evidence>
<keyword evidence="14" id="KW-1185">Reference proteome</keyword>
<dbReference type="AlphaFoldDB" id="A0A6A6HNK2"/>
<evidence type="ECO:0000256" key="11">
    <source>
        <dbReference type="SAM" id="MobiDB-lite"/>
    </source>
</evidence>
<organism evidence="13 14">
    <name type="scientific">Viridothelium virens</name>
    <name type="common">Speckled blister lichen</name>
    <name type="synonym">Trypethelium virens</name>
    <dbReference type="NCBI Taxonomy" id="1048519"/>
    <lineage>
        <taxon>Eukaryota</taxon>
        <taxon>Fungi</taxon>
        <taxon>Dikarya</taxon>
        <taxon>Ascomycota</taxon>
        <taxon>Pezizomycotina</taxon>
        <taxon>Dothideomycetes</taxon>
        <taxon>Dothideomycetes incertae sedis</taxon>
        <taxon>Trypetheliales</taxon>
        <taxon>Trypetheliaceae</taxon>
        <taxon>Viridothelium</taxon>
    </lineage>
</organism>
<dbReference type="EMBL" id="ML991774">
    <property type="protein sequence ID" value="KAF2239040.1"/>
    <property type="molecule type" value="Genomic_DNA"/>
</dbReference>
<keyword evidence="2 10" id="KW-0808">Transferase</keyword>
<feature type="transmembrane region" description="Helical" evidence="10">
    <location>
        <begin position="170"/>
        <end position="193"/>
    </location>
</feature>
<evidence type="ECO:0000313" key="13">
    <source>
        <dbReference type="EMBL" id="KAF2239040.1"/>
    </source>
</evidence>
<keyword evidence="5 10" id="KW-0472">Membrane</keyword>
<evidence type="ECO:0000256" key="4">
    <source>
        <dbReference type="ARBA" id="ARBA00022989"/>
    </source>
</evidence>
<feature type="domain" description="Palmitoyltransferase DHHC" evidence="12">
    <location>
        <begin position="123"/>
        <end position="248"/>
    </location>
</feature>
<proteinExistence type="inferred from homology"/>
<evidence type="ECO:0000256" key="2">
    <source>
        <dbReference type="ARBA" id="ARBA00022679"/>
    </source>
</evidence>
<feature type="compositionally biased region" description="Basic and acidic residues" evidence="11">
    <location>
        <begin position="393"/>
        <end position="410"/>
    </location>
</feature>
<dbReference type="Pfam" id="PF01529">
    <property type="entry name" value="DHHC"/>
    <property type="match status" value="1"/>
</dbReference>
<gene>
    <name evidence="13" type="ORF">EV356DRAFT_460396</name>
</gene>
<evidence type="ECO:0000256" key="1">
    <source>
        <dbReference type="ARBA" id="ARBA00004141"/>
    </source>
</evidence>
<evidence type="ECO:0000259" key="12">
    <source>
        <dbReference type="Pfam" id="PF01529"/>
    </source>
</evidence>
<comment type="subcellular location">
    <subcellularLocation>
        <location evidence="1">Membrane</location>
        <topology evidence="1">Multi-pass membrane protein</topology>
    </subcellularLocation>
</comment>
<dbReference type="PROSITE" id="PS50216">
    <property type="entry name" value="DHHC"/>
    <property type="match status" value="1"/>
</dbReference>
<evidence type="ECO:0000256" key="7">
    <source>
        <dbReference type="ARBA" id="ARBA00023288"/>
    </source>
</evidence>
<evidence type="ECO:0000256" key="10">
    <source>
        <dbReference type="RuleBase" id="RU079119"/>
    </source>
</evidence>
<evidence type="ECO:0000313" key="14">
    <source>
        <dbReference type="Proteomes" id="UP000800092"/>
    </source>
</evidence>
<dbReference type="EC" id="2.3.1.225" evidence="10"/>
<dbReference type="InterPro" id="IPR039859">
    <property type="entry name" value="PFA4/ZDH16/20/ERF2-like"/>
</dbReference>
<dbReference type="GO" id="GO:0019706">
    <property type="term" value="F:protein-cysteine S-palmitoyltransferase activity"/>
    <property type="evidence" value="ECO:0007669"/>
    <property type="project" value="UniProtKB-EC"/>
</dbReference>
<feature type="transmembrane region" description="Helical" evidence="10">
    <location>
        <begin position="63"/>
        <end position="80"/>
    </location>
</feature>
<protein>
    <recommendedName>
        <fullName evidence="10">Palmitoyltransferase</fullName>
        <ecNumber evidence="10">2.3.1.225</ecNumber>
    </recommendedName>
</protein>
<dbReference type="Proteomes" id="UP000800092">
    <property type="component" value="Unassembled WGS sequence"/>
</dbReference>
<feature type="region of interest" description="Disordered" evidence="11">
    <location>
        <begin position="393"/>
        <end position="465"/>
    </location>
</feature>
<feature type="transmembrane region" description="Helical" evidence="10">
    <location>
        <begin position="213"/>
        <end position="237"/>
    </location>
</feature>
<dbReference type="OrthoDB" id="302728at2759"/>